<keyword evidence="1" id="KW-0472">Membrane</keyword>
<evidence type="ECO:0000256" key="1">
    <source>
        <dbReference type="SAM" id="Phobius"/>
    </source>
</evidence>
<dbReference type="EMBL" id="BGZK01000397">
    <property type="protein sequence ID" value="GBP41315.1"/>
    <property type="molecule type" value="Genomic_DNA"/>
</dbReference>
<feature type="transmembrane region" description="Helical" evidence="1">
    <location>
        <begin position="129"/>
        <end position="157"/>
    </location>
</feature>
<sequence>MNESGPTEQIYRAYVCDINGGPKDCPVWKPRVDFHTVDGDYLCLSFWEIGSAVAMIGANLRYGLSSATNATLLNNTIYCPPGGAASAAALLALAGLGMSANLALMAVILSKKQLRRFNAPQPFLLRPAVLYAIATLLWLTSQQQNFVGFTILILYVYKVNTDGYDVYETKRQRLTAAAVSFRPMSSLEVHSPSPFSRSSALSHLIKYPIPTPKTGKAPPILW</sequence>
<dbReference type="Proteomes" id="UP000299102">
    <property type="component" value="Unassembled WGS sequence"/>
</dbReference>
<accession>A0A4C1VU20</accession>
<organism evidence="2 3">
    <name type="scientific">Eumeta variegata</name>
    <name type="common">Bagworm moth</name>
    <name type="synonym">Eumeta japonica</name>
    <dbReference type="NCBI Taxonomy" id="151549"/>
    <lineage>
        <taxon>Eukaryota</taxon>
        <taxon>Metazoa</taxon>
        <taxon>Ecdysozoa</taxon>
        <taxon>Arthropoda</taxon>
        <taxon>Hexapoda</taxon>
        <taxon>Insecta</taxon>
        <taxon>Pterygota</taxon>
        <taxon>Neoptera</taxon>
        <taxon>Endopterygota</taxon>
        <taxon>Lepidoptera</taxon>
        <taxon>Glossata</taxon>
        <taxon>Ditrysia</taxon>
        <taxon>Tineoidea</taxon>
        <taxon>Psychidae</taxon>
        <taxon>Oiketicinae</taxon>
        <taxon>Eumeta</taxon>
    </lineage>
</organism>
<keyword evidence="1" id="KW-0812">Transmembrane</keyword>
<comment type="caution">
    <text evidence="2">The sequence shown here is derived from an EMBL/GenBank/DDBJ whole genome shotgun (WGS) entry which is preliminary data.</text>
</comment>
<keyword evidence="3" id="KW-1185">Reference proteome</keyword>
<dbReference type="OrthoDB" id="10037292at2759"/>
<proteinExistence type="predicted"/>
<keyword evidence="1" id="KW-1133">Transmembrane helix</keyword>
<gene>
    <name evidence="2" type="ORF">EVAR_25153_1</name>
</gene>
<feature type="transmembrane region" description="Helical" evidence="1">
    <location>
        <begin position="84"/>
        <end position="109"/>
    </location>
</feature>
<dbReference type="AlphaFoldDB" id="A0A4C1VU20"/>
<evidence type="ECO:0000313" key="2">
    <source>
        <dbReference type="EMBL" id="GBP41315.1"/>
    </source>
</evidence>
<reference evidence="2 3" key="1">
    <citation type="journal article" date="2019" name="Commun. Biol.">
        <title>The bagworm genome reveals a unique fibroin gene that provides high tensile strength.</title>
        <authorList>
            <person name="Kono N."/>
            <person name="Nakamura H."/>
            <person name="Ohtoshi R."/>
            <person name="Tomita M."/>
            <person name="Numata K."/>
            <person name="Arakawa K."/>
        </authorList>
    </citation>
    <scope>NUCLEOTIDE SEQUENCE [LARGE SCALE GENOMIC DNA]</scope>
</reference>
<name>A0A4C1VU20_EUMVA</name>
<evidence type="ECO:0000313" key="3">
    <source>
        <dbReference type="Proteomes" id="UP000299102"/>
    </source>
</evidence>
<protein>
    <submittedName>
        <fullName evidence="2">Uncharacterized protein</fullName>
    </submittedName>
</protein>